<evidence type="ECO:0000313" key="4">
    <source>
        <dbReference type="Proteomes" id="UP000478052"/>
    </source>
</evidence>
<feature type="coiled-coil region" evidence="2">
    <location>
        <begin position="459"/>
        <end position="486"/>
    </location>
</feature>
<reference evidence="3 4" key="1">
    <citation type="submission" date="2019-08" db="EMBL/GenBank/DDBJ databases">
        <title>Whole genome of Aphis craccivora.</title>
        <authorList>
            <person name="Voronova N.V."/>
            <person name="Shulinski R.S."/>
            <person name="Bandarenka Y.V."/>
            <person name="Zhorov D.G."/>
            <person name="Warner D."/>
        </authorList>
    </citation>
    <scope>NUCLEOTIDE SEQUENCE [LARGE SCALE GENOMIC DNA]</scope>
    <source>
        <strain evidence="3">180601</strain>
        <tissue evidence="3">Whole Body</tissue>
    </source>
</reference>
<dbReference type="EMBL" id="VUJU01003834">
    <property type="protein sequence ID" value="KAF0756526.1"/>
    <property type="molecule type" value="Genomic_DNA"/>
</dbReference>
<dbReference type="PANTHER" id="PTHR32083:SF0">
    <property type="entry name" value="CILIA AND FLAGELLA-ASSOCIATED PROTEIN 58"/>
    <property type="match status" value="1"/>
</dbReference>
<dbReference type="GO" id="GO:0005856">
    <property type="term" value="C:cytoskeleton"/>
    <property type="evidence" value="ECO:0007669"/>
    <property type="project" value="TreeGrafter"/>
</dbReference>
<comment type="caution">
    <text evidence="3">The sequence shown here is derived from an EMBL/GenBank/DDBJ whole genome shotgun (WGS) entry which is preliminary data.</text>
</comment>
<feature type="coiled-coil region" evidence="2">
    <location>
        <begin position="831"/>
        <end position="865"/>
    </location>
</feature>
<keyword evidence="4" id="KW-1185">Reference proteome</keyword>
<feature type="coiled-coil region" evidence="2">
    <location>
        <begin position="705"/>
        <end position="795"/>
    </location>
</feature>
<evidence type="ECO:0000256" key="2">
    <source>
        <dbReference type="SAM" id="Coils"/>
    </source>
</evidence>
<sequence length="912" mass="107276">MDFENSFIPIWEESPEVYYEPIILEKKLDKIEKEFDEIQYKCSELEKENEILRTEIKIKEKENIDLNNLFKVSIILNVNSESSYLYTKIYGLCLFNEQIIDISHLGYTSLPNVSFFKLCKAYIGNLMYGRCKNPQVPTVTSMSLPVRPIVGYCCGMYRVTIKLSKGHLRAIQRRAPSTWLIIVLPIGNTAKLPFYQTKIVELTKEIKELNFDKKNELMVKDILKKKYEEMKKKSIETVESYMALKTAYKNQEKINEKLKIEKIQDIKDKDRIKAENDKAKTKTDELQIQNKGFKEQLNHYEDELRSKNIMIIELTRKNQILASNIENALVMKILKNVGTGEPLLSWLKSYLENRYQWVERLQHRFLRFTSYFLGIKCSSHDYSPVAIQLDLASLIERSRIMGGMFLKAQLDGEVGSPTLLSSINFKVTQPITRSITICNVPSCSTNYLLNEPIRLCVFQSNIQTKTNNLEEKVKFLEKKIKTMNKECSESIIKHKSLLYELNVLKEKLNDSDELRTTMEGMRGNERSLNKKINTCLQMLATVKVDNEKLIEIAHQLEKKKTRSVCVREDIAPIKRDLQECMAKNMELTNKFSNMDCPFYQSSYGKIEDKEPKIKCGSLTERHYENKIFALEQKIKTLHSEINRRDEEHLKYRDVVIKCLYDSKAAKDKLKTTNALLEKQKYEIIYDKLDVLDKDSKIKKLKYLKSMRANKIFQDSEQNNDELQKKTEQLKICTKNIEMQIQNNEKCKKIQQSEVDKLKGSNEGLQKKMFKIQEDLNTANNKINELTNSISQIRTENEYKHKIQCQNINDKKIENQKLLIQNKKLIFENKCLSKLKDNNKLLNSKLMTEERRLSYLQRKNNKLLNEKERKINTRTIPEIEVPDLKKSRRIQHTLVRKFIKKESTRNKNIRWKL</sequence>
<dbReference type="Proteomes" id="UP000478052">
    <property type="component" value="Unassembled WGS sequence"/>
</dbReference>
<dbReference type="OrthoDB" id="6620094at2759"/>
<keyword evidence="1 2" id="KW-0175">Coiled coil</keyword>
<accession>A0A6G0YIS5</accession>
<protein>
    <submittedName>
        <fullName evidence="3">CAP-Gly domain-containing linker protein 1-like</fullName>
    </submittedName>
</protein>
<name>A0A6G0YIS5_APHCR</name>
<feature type="coiled-coil region" evidence="2">
    <location>
        <begin position="28"/>
        <end position="69"/>
    </location>
</feature>
<evidence type="ECO:0000313" key="3">
    <source>
        <dbReference type="EMBL" id="KAF0756526.1"/>
    </source>
</evidence>
<gene>
    <name evidence="3" type="ORF">FWK35_00008115</name>
</gene>
<dbReference type="AlphaFoldDB" id="A0A6G0YIS5"/>
<evidence type="ECO:0000256" key="1">
    <source>
        <dbReference type="ARBA" id="ARBA00023054"/>
    </source>
</evidence>
<proteinExistence type="predicted"/>
<feature type="coiled-coil region" evidence="2">
    <location>
        <begin position="241"/>
        <end position="317"/>
    </location>
</feature>
<organism evidence="3 4">
    <name type="scientific">Aphis craccivora</name>
    <name type="common">Cowpea aphid</name>
    <dbReference type="NCBI Taxonomy" id="307492"/>
    <lineage>
        <taxon>Eukaryota</taxon>
        <taxon>Metazoa</taxon>
        <taxon>Ecdysozoa</taxon>
        <taxon>Arthropoda</taxon>
        <taxon>Hexapoda</taxon>
        <taxon>Insecta</taxon>
        <taxon>Pterygota</taxon>
        <taxon>Neoptera</taxon>
        <taxon>Paraneoptera</taxon>
        <taxon>Hemiptera</taxon>
        <taxon>Sternorrhyncha</taxon>
        <taxon>Aphidomorpha</taxon>
        <taxon>Aphidoidea</taxon>
        <taxon>Aphididae</taxon>
        <taxon>Aphidini</taxon>
        <taxon>Aphis</taxon>
        <taxon>Aphis</taxon>
    </lineage>
</organism>
<dbReference type="PANTHER" id="PTHR32083">
    <property type="entry name" value="CILIA AND FLAGELLA-ASSOCIATED PROTEIN 58-RELATED"/>
    <property type="match status" value="1"/>
</dbReference>